<evidence type="ECO:0000256" key="2">
    <source>
        <dbReference type="ARBA" id="ARBA00017230"/>
    </source>
</evidence>
<dbReference type="CDD" id="cd20433">
    <property type="entry name" value="Tudor_TDRD11"/>
    <property type="match status" value="1"/>
</dbReference>
<dbReference type="InterPro" id="IPR035437">
    <property type="entry name" value="SNase_OB-fold_sf"/>
</dbReference>
<sequence length="908" mass="101433">MSAQATAPVLHHGIVKQVQSGDAVVVRGQPKGGPPPERTVCLSNIVAPKLARRSNPNAPNSVETKDEPYAWEAREFLRNKLVGKEVCFIVEYKAPGADREYGIVYIGKDTTAENVTESLVKEGLVEVRRLGIKSSDEQTKLIEMEDVAKAAGKGKWAEGTGSEHMRNIKWTLDNPRNFVDSHHGKPVEAVIEYVRDGCTMRVFILPSNHYATIMLSGVKCPMYKLEDGKQVPEPFAEETRYFVESRLNAKRNVEVVLEGVSNQNLLGTILHPNGNITELLLKEGFARCVDWSMGVVTQGPEKLRAAEKSAKERRARIWKDYVPSTLGVNISEKEFTAKVMEVVNGDALVLKMASGESKKVFLASIRPPRQQADAGGGDGENRRVRVRPLYDVPYMFEAREFLRKKLIGKKVNVTVDYIQPASDSFPEKNCCTVMIGSINVGEALVSKGLGTVIRYRQDDDQRSSQYTCCWPRRAAPSERQAVCACPKKEVPLHRVADISGDLSKAKQFLPFCQRGSSDAEAIVELCAGRARRLRCFIPRETCLFTFLLAGISCPRGSRPAPSGGTPVEAEPYGNEALQFTKEMVLQREGAFCLAVDVEVESMDKAGNFIGWMFVDGVNLSLSLVEDGLASVHFTAERSQYFKQLQTAETNAKEKKLNMWTNYVEAEEIQEPLEEELERKLNFKSVCITDVGDDLHFYAQHVDSGPQLSQLMEQLRKDMEENPPITSAYKPKKGEVCAARFSVDNEWYRGRVEKVIGNKAAIFYSDYGNRENVPSSCLAPLPAQYKTLAPQAHEYGLACVTVPADADARADAREAFAEDAANHQFCLNTEYKVGNLEYVTLLRVDTDEDVAITLLDEGLVYVEPRREKRLQKLLTQYNKSQQEAKTQRINLWRYGDITEDDAKEFGFNG</sequence>
<gene>
    <name evidence="9" type="primary">LOC106807006</name>
</gene>
<evidence type="ECO:0000313" key="9">
    <source>
        <dbReference type="RefSeq" id="XP_014664690.1"/>
    </source>
</evidence>
<dbReference type="GeneID" id="106807006"/>
<reference evidence="9" key="1">
    <citation type="submission" date="2025-08" db="UniProtKB">
        <authorList>
            <consortium name="RefSeq"/>
        </authorList>
    </citation>
    <scope>IDENTIFICATION</scope>
</reference>
<name>A0ABM1DXL9_PRICU</name>
<keyword evidence="8" id="KW-1185">Reference proteome</keyword>
<keyword evidence="3 5" id="KW-0963">Cytoplasm</keyword>
<evidence type="ECO:0000256" key="3">
    <source>
        <dbReference type="ARBA" id="ARBA00022490"/>
    </source>
</evidence>
<dbReference type="PIRSF" id="PIRSF017179">
    <property type="entry name" value="RISC-Tudor-SN"/>
    <property type="match status" value="1"/>
</dbReference>
<dbReference type="SUPFAM" id="SSF50199">
    <property type="entry name" value="Staphylococcal nuclease"/>
    <property type="match status" value="5"/>
</dbReference>
<keyword evidence="4" id="KW-0677">Repeat</keyword>
<accession>A0ABM1DXL9</accession>
<evidence type="ECO:0000259" key="6">
    <source>
        <dbReference type="PROSITE" id="PS50304"/>
    </source>
</evidence>
<feature type="domain" description="Tudor" evidence="6">
    <location>
        <begin position="729"/>
        <end position="787"/>
    </location>
</feature>
<organism evidence="8 9">
    <name type="scientific">Priapulus caudatus</name>
    <name type="common">Priapulid worm</name>
    <dbReference type="NCBI Taxonomy" id="37621"/>
    <lineage>
        <taxon>Eukaryota</taxon>
        <taxon>Metazoa</taxon>
        <taxon>Ecdysozoa</taxon>
        <taxon>Scalidophora</taxon>
        <taxon>Priapulida</taxon>
        <taxon>Priapulimorpha</taxon>
        <taxon>Priapulimorphida</taxon>
        <taxon>Priapulidae</taxon>
        <taxon>Priapulus</taxon>
    </lineage>
</organism>
<dbReference type="Gene3D" id="2.30.30.140">
    <property type="match status" value="1"/>
</dbReference>
<dbReference type="InterPro" id="IPR016685">
    <property type="entry name" value="Silence_cplx_Nase-comp_TudorSN"/>
</dbReference>
<comment type="subcellular location">
    <subcellularLocation>
        <location evidence="1 5">Cytoplasm</location>
    </subcellularLocation>
</comment>
<feature type="domain" description="TNase-like" evidence="7">
    <location>
        <begin position="9"/>
        <end position="158"/>
    </location>
</feature>
<dbReference type="Gene3D" id="2.40.50.90">
    <property type="match status" value="5"/>
</dbReference>
<dbReference type="SUPFAM" id="SSF63748">
    <property type="entry name" value="Tudor/PWWP/MBT"/>
    <property type="match status" value="1"/>
</dbReference>
<dbReference type="PROSITE" id="PS50304">
    <property type="entry name" value="TUDOR"/>
    <property type="match status" value="1"/>
</dbReference>
<dbReference type="CDD" id="cd00175">
    <property type="entry name" value="SNc"/>
    <property type="match status" value="2"/>
</dbReference>
<dbReference type="RefSeq" id="XP_014664690.1">
    <property type="nucleotide sequence ID" value="XM_014809204.1"/>
</dbReference>
<dbReference type="InterPro" id="IPR016071">
    <property type="entry name" value="Staphylococal_nuclease_OB-fold"/>
</dbReference>
<dbReference type="PROSITE" id="PS50830">
    <property type="entry name" value="TNASE_3"/>
    <property type="match status" value="3"/>
</dbReference>
<evidence type="ECO:0000256" key="4">
    <source>
        <dbReference type="ARBA" id="ARBA00022737"/>
    </source>
</evidence>
<feature type="domain" description="TNase-like" evidence="7">
    <location>
        <begin position="185"/>
        <end position="320"/>
    </location>
</feature>
<evidence type="ECO:0000259" key="7">
    <source>
        <dbReference type="PROSITE" id="PS50830"/>
    </source>
</evidence>
<dbReference type="PANTHER" id="PTHR12302:SF2">
    <property type="entry name" value="STAPHYLOCOCCAL NUCLEASE DOMAIN-CONTAINING PROTEIN 1"/>
    <property type="match status" value="1"/>
</dbReference>
<dbReference type="SMART" id="SM00318">
    <property type="entry name" value="SNc"/>
    <property type="match status" value="4"/>
</dbReference>
<evidence type="ECO:0000256" key="1">
    <source>
        <dbReference type="ARBA" id="ARBA00004496"/>
    </source>
</evidence>
<dbReference type="Pfam" id="PF00567">
    <property type="entry name" value="TUDOR"/>
    <property type="match status" value="1"/>
</dbReference>
<dbReference type="InterPro" id="IPR002999">
    <property type="entry name" value="Tudor"/>
</dbReference>
<dbReference type="SMART" id="SM00333">
    <property type="entry name" value="TUDOR"/>
    <property type="match status" value="1"/>
</dbReference>
<feature type="domain" description="TNase-like" evidence="7">
    <location>
        <begin position="333"/>
        <end position="661"/>
    </location>
</feature>
<dbReference type="InterPro" id="IPR047386">
    <property type="entry name" value="Tudor_TDRD11"/>
</dbReference>
<protein>
    <recommendedName>
        <fullName evidence="2">Staphylococcal nuclease domain-containing protein 1</fullName>
    </recommendedName>
</protein>
<dbReference type="PANTHER" id="PTHR12302">
    <property type="entry name" value="EBNA2 BINDING PROTEIN P100"/>
    <property type="match status" value="1"/>
</dbReference>
<proteinExistence type="predicted"/>
<evidence type="ECO:0000313" key="8">
    <source>
        <dbReference type="Proteomes" id="UP000695022"/>
    </source>
</evidence>
<dbReference type="Pfam" id="PF00565">
    <property type="entry name" value="SNase"/>
    <property type="match status" value="4"/>
</dbReference>
<dbReference type="Proteomes" id="UP000695022">
    <property type="component" value="Unplaced"/>
</dbReference>
<evidence type="ECO:0000256" key="5">
    <source>
        <dbReference type="PIRNR" id="PIRNR017179"/>
    </source>
</evidence>